<evidence type="ECO:0000313" key="2">
    <source>
        <dbReference type="Proteomes" id="UP000178106"/>
    </source>
</evidence>
<evidence type="ECO:0000313" key="1">
    <source>
        <dbReference type="EMBL" id="OGZ18234.1"/>
    </source>
</evidence>
<proteinExistence type="predicted"/>
<dbReference type="AlphaFoldDB" id="A0A1G2DXD7"/>
<dbReference type="EMBL" id="MHLU01000102">
    <property type="protein sequence ID" value="OGZ18234.1"/>
    <property type="molecule type" value="Genomic_DNA"/>
</dbReference>
<dbReference type="Proteomes" id="UP000178106">
    <property type="component" value="Unassembled WGS sequence"/>
</dbReference>
<accession>A0A1G2DXD7</accession>
<protein>
    <submittedName>
        <fullName evidence="1">Uncharacterized protein</fullName>
    </submittedName>
</protein>
<gene>
    <name evidence="1" type="ORF">A2494_01850</name>
</gene>
<reference evidence="1 2" key="1">
    <citation type="journal article" date="2016" name="Nat. Commun.">
        <title>Thousands of microbial genomes shed light on interconnected biogeochemical processes in an aquifer system.</title>
        <authorList>
            <person name="Anantharaman K."/>
            <person name="Brown C.T."/>
            <person name="Hug L.A."/>
            <person name="Sharon I."/>
            <person name="Castelle C.J."/>
            <person name="Probst A.J."/>
            <person name="Thomas B.C."/>
            <person name="Singh A."/>
            <person name="Wilkins M.J."/>
            <person name="Karaoz U."/>
            <person name="Brodie E.L."/>
            <person name="Williams K.H."/>
            <person name="Hubbard S.S."/>
            <person name="Banfield J.F."/>
        </authorList>
    </citation>
    <scope>NUCLEOTIDE SEQUENCE [LARGE SCALE GENOMIC DNA]</scope>
</reference>
<name>A0A1G2DXD7_9BACT</name>
<organism evidence="1 2">
    <name type="scientific">Candidatus Lloydbacteria bacterium RIFOXYC12_FULL_46_25</name>
    <dbReference type="NCBI Taxonomy" id="1798670"/>
    <lineage>
        <taxon>Bacteria</taxon>
        <taxon>Candidatus Lloydiibacteriota</taxon>
    </lineage>
</organism>
<comment type="caution">
    <text evidence="1">The sequence shown here is derived from an EMBL/GenBank/DDBJ whole genome shotgun (WGS) entry which is preliminary data.</text>
</comment>
<sequence>MRMGRFKVNERGTHTSAIEGAKDVLKVLKKLGVTTSPGVIEANVRARGKSVKLKKVNNETFEMVIVVNSSKQTFKIYGGDQDKVARAVMDLRRENWNVQDVLDISETQ</sequence>